<dbReference type="InterPro" id="IPR002132">
    <property type="entry name" value="Ribosomal_uL5"/>
</dbReference>
<reference evidence="4" key="1">
    <citation type="journal article" date="2018" name="Genome Biol. Evol.">
        <title>Recurrent loss, horizontal transfer, and the obscure origins of mitochondrial introns in diatoms (Bacillariophyta).</title>
        <authorList>
            <person name="Guillory W.X."/>
            <person name="Onyshchenko A."/>
            <person name="Ruck E.C."/>
            <person name="Parks M."/>
            <person name="Nakov T."/>
            <person name="Wickett N.J."/>
            <person name="Alverson A.J."/>
        </authorList>
    </citation>
    <scope>NUCLEOTIDE SEQUENCE</scope>
    <source>
        <strain evidence="4">ECT3802</strain>
    </source>
</reference>
<dbReference type="RefSeq" id="YP_009495499.1">
    <property type="nucleotide sequence ID" value="NC_037988.1"/>
</dbReference>
<dbReference type="GeneID" id="36957465"/>
<name>A0A2U9GI60_9STRA</name>
<sequence>MLKYYYTNIINYELLNKFQYKNIKQLPKVKKIVLYFSFKKVDSNLLAAGAMSLQLLAAKQSKLLAAKNFNTKLKVRKGHPVGCKVILTGQLMFMFLQKLLFTKLPLDYKKIELTHIFQHSLPLSIKNIFVFTELSENYQFFKELPKLNIVISTDSTNLAEFLFLLKALKLPIYI</sequence>
<dbReference type="GO" id="GO:0006412">
    <property type="term" value="P:translation"/>
    <property type="evidence" value="ECO:0007669"/>
    <property type="project" value="InterPro"/>
</dbReference>
<dbReference type="InterPro" id="IPR022803">
    <property type="entry name" value="Ribosomal_uL5_dom_sf"/>
</dbReference>
<evidence type="ECO:0000256" key="1">
    <source>
        <dbReference type="ARBA" id="ARBA00008553"/>
    </source>
</evidence>
<geneLocation type="mitochondrion" evidence="4"/>
<proteinExistence type="inferred from homology"/>
<accession>A0A2U9GI60</accession>
<dbReference type="AlphaFoldDB" id="A0A2U9GI60"/>
<dbReference type="GO" id="GO:0003735">
    <property type="term" value="F:structural constituent of ribosome"/>
    <property type="evidence" value="ECO:0007669"/>
    <property type="project" value="InterPro"/>
</dbReference>
<evidence type="ECO:0000313" key="4">
    <source>
        <dbReference type="EMBL" id="AWQ64146.1"/>
    </source>
</evidence>
<dbReference type="PIRSF" id="PIRSF002161">
    <property type="entry name" value="Ribosomal_L5"/>
    <property type="match status" value="1"/>
</dbReference>
<dbReference type="EMBL" id="MG271847">
    <property type="protein sequence ID" value="AWQ64146.1"/>
    <property type="molecule type" value="Genomic_DNA"/>
</dbReference>
<dbReference type="GO" id="GO:1990904">
    <property type="term" value="C:ribonucleoprotein complex"/>
    <property type="evidence" value="ECO:0007669"/>
    <property type="project" value="UniProtKB-KW"/>
</dbReference>
<comment type="similarity">
    <text evidence="1">Belongs to the universal ribosomal protein uL5 family.</text>
</comment>
<organism evidence="4">
    <name type="scientific">Toxarium undulatum</name>
    <dbReference type="NCBI Taxonomy" id="210620"/>
    <lineage>
        <taxon>Eukaryota</taxon>
        <taxon>Sar</taxon>
        <taxon>Stramenopiles</taxon>
        <taxon>Ochrophyta</taxon>
        <taxon>Bacillariophyta</taxon>
        <taxon>Mediophyceae</taxon>
        <taxon>Toxariales</taxon>
        <taxon>Toxariaceae</taxon>
        <taxon>Toxarium</taxon>
    </lineage>
</organism>
<keyword evidence="2 4" id="KW-0689">Ribosomal protein</keyword>
<dbReference type="PANTHER" id="PTHR11994">
    <property type="entry name" value="60S RIBOSOMAL PROTEIN L11-RELATED"/>
    <property type="match status" value="1"/>
</dbReference>
<protein>
    <submittedName>
        <fullName evidence="4">Ribosomal protein L5</fullName>
    </submittedName>
</protein>
<dbReference type="SUPFAM" id="SSF55282">
    <property type="entry name" value="RL5-like"/>
    <property type="match status" value="1"/>
</dbReference>
<gene>
    <name evidence="4" type="primary">rpl5</name>
</gene>
<keyword evidence="4" id="KW-0496">Mitochondrion</keyword>
<dbReference type="Gene3D" id="3.30.1440.10">
    <property type="match status" value="1"/>
</dbReference>
<evidence type="ECO:0000256" key="3">
    <source>
        <dbReference type="ARBA" id="ARBA00023274"/>
    </source>
</evidence>
<dbReference type="GO" id="GO:0005840">
    <property type="term" value="C:ribosome"/>
    <property type="evidence" value="ECO:0007669"/>
    <property type="project" value="UniProtKB-KW"/>
</dbReference>
<keyword evidence="3" id="KW-0687">Ribonucleoprotein</keyword>
<evidence type="ECO:0000256" key="2">
    <source>
        <dbReference type="ARBA" id="ARBA00022980"/>
    </source>
</evidence>